<dbReference type="Proteomes" id="UP000217676">
    <property type="component" value="Chromosome"/>
</dbReference>
<dbReference type="KEGG" id="slau:SLA_6672"/>
<comment type="similarity">
    <text evidence="5">Belongs to the glycosyl hydrolase.</text>
</comment>
<evidence type="ECO:0000313" key="10">
    <source>
        <dbReference type="EMBL" id="BAU87538.1"/>
    </source>
</evidence>
<dbReference type="Gene3D" id="2.70.98.60">
    <property type="entry name" value="alpha-galactosidase from lactobacil brevis"/>
    <property type="match status" value="1"/>
</dbReference>
<evidence type="ECO:0000256" key="5">
    <source>
        <dbReference type="PIRNR" id="PIRNR005536"/>
    </source>
</evidence>
<feature type="domain" description="Glycosyl hydrolase family 36 N-terminal" evidence="9">
    <location>
        <begin position="66"/>
        <end position="300"/>
    </location>
</feature>
<comment type="catalytic activity">
    <reaction evidence="1 5">
        <text>Hydrolysis of terminal, non-reducing alpha-D-galactose residues in alpha-D-galactosides, including galactose oligosaccharides, galactomannans and galactolipids.</text>
        <dbReference type="EC" id="3.2.1.22"/>
    </reaction>
</comment>
<feature type="binding site" evidence="7">
    <location>
        <position position="214"/>
    </location>
    <ligand>
        <name>substrate</name>
    </ligand>
</feature>
<dbReference type="CDD" id="cd14791">
    <property type="entry name" value="GH36"/>
    <property type="match status" value="1"/>
</dbReference>
<feature type="active site" description="Proton donor" evidence="6">
    <location>
        <position position="559"/>
    </location>
</feature>
<gene>
    <name evidence="10" type="ORF">SLA_6672</name>
</gene>
<evidence type="ECO:0000256" key="6">
    <source>
        <dbReference type="PIRSR" id="PIRSR005536-1"/>
    </source>
</evidence>
<feature type="binding site" evidence="7">
    <location>
        <position position="456"/>
    </location>
    <ligand>
        <name>substrate</name>
    </ligand>
</feature>
<sequence length="739" mass="81945">MIQELGLPYARALFCARFQGPRFTSHVRGPSVLATHPLVTFDPGRGLAVLRTPHSVYALRVAPDGIPRHVHWGTPLDTDALAALPEAVSPAASSFEADAAPDELAPQTGARFGPAGLQVRFADGTRGAQWHFAGHRVDGGELRLRLEDRRRPLRAELCYRVRSDTDVVERWTELTHTGAADGSPDPITVDRLDSASWTAPPLADYRLSHLVGGWNSEFQLQRDRLPVAETVLTSRRGITSHQASPWLAIEDGTASEERGEVWSTALAWSGSWRVTVHRNPVGRTIWTGGFGHEGVSWTLQPGESLHTPVYAGLYTPHGFGGASRTWQAYVSRQVLPEPDRDRPVLYNSWEATGFDVDEAGQIRLAQRAARLGAELFVLDDGWFGTRRDDRSGLGDWTPRPEAFPRGLRPLADEVHRLGMRFGLWVEPEMVNRDSELYRAHPDWVVHSGRLDATELRNQLMLNLGRPEVEAWAQETLDRLVRDNDVDWLKWDANRPITEAGWDGHPDPDRLWIEHTRAVHRIMDRLRAAHPRLGIEACAGGGGRVDLDMLARTDQAWTSDNTDPVDRIGIQHGFSQLFPARAMAAWVTDSPNPATGRRTPLRFRFHVAMAGALGIGGDLTSWSDGDLKEAAGFVAAYKRIRPLVQRGHQYRVAFDGPVSAVHYAAPDDSEHAILVWRPTTRFGHAPAPVRLPALDPGARYLDPDLNQVHSGAVLASRGIDPRLPDGDYASILIRLRRIGP</sequence>
<dbReference type="InterPro" id="IPR050985">
    <property type="entry name" value="Alpha-glycosidase_related"/>
</dbReference>
<evidence type="ECO:0000259" key="8">
    <source>
        <dbReference type="Pfam" id="PF16874"/>
    </source>
</evidence>
<dbReference type="PANTHER" id="PTHR43053:SF3">
    <property type="entry name" value="ALPHA-GALACTOSIDASE C-RELATED"/>
    <property type="match status" value="1"/>
</dbReference>
<name>A0A169PET9_STRLU</name>
<dbReference type="Pfam" id="PF02065">
    <property type="entry name" value="Melibiase"/>
    <property type="match status" value="1"/>
</dbReference>
<dbReference type="InterPro" id="IPR013780">
    <property type="entry name" value="Glyco_hydro_b"/>
</dbReference>
<protein>
    <recommendedName>
        <fullName evidence="2 5">Alpha-galactosidase</fullName>
        <ecNumber evidence="2 5">3.2.1.22</ecNumber>
    </recommendedName>
</protein>
<dbReference type="FunFam" id="3.20.20.70:FF:000118">
    <property type="entry name" value="Alpha-galactosidase"/>
    <property type="match status" value="1"/>
</dbReference>
<dbReference type="PANTHER" id="PTHR43053">
    <property type="entry name" value="GLYCOSIDASE FAMILY 31"/>
    <property type="match status" value="1"/>
</dbReference>
<keyword evidence="11" id="KW-1185">Reference proteome</keyword>
<feature type="binding site" evidence="7">
    <location>
        <position position="559"/>
    </location>
    <ligand>
        <name>substrate</name>
    </ligand>
</feature>
<dbReference type="AlphaFoldDB" id="A0A169PET9"/>
<evidence type="ECO:0000313" key="11">
    <source>
        <dbReference type="Proteomes" id="UP000217676"/>
    </source>
</evidence>
<dbReference type="PIRSF" id="PIRSF005536">
    <property type="entry name" value="Agal"/>
    <property type="match status" value="1"/>
</dbReference>
<dbReference type="EMBL" id="AP017424">
    <property type="protein sequence ID" value="BAU87538.1"/>
    <property type="molecule type" value="Genomic_DNA"/>
</dbReference>
<dbReference type="GO" id="GO:0016052">
    <property type="term" value="P:carbohydrate catabolic process"/>
    <property type="evidence" value="ECO:0007669"/>
    <property type="project" value="InterPro"/>
</dbReference>
<evidence type="ECO:0000256" key="4">
    <source>
        <dbReference type="ARBA" id="ARBA00023295"/>
    </source>
</evidence>
<dbReference type="PRINTS" id="PR00743">
    <property type="entry name" value="GLHYDRLASE36"/>
</dbReference>
<accession>A0A169PET9</accession>
<dbReference type="InterPro" id="IPR031704">
    <property type="entry name" value="Glyco_hydro_36_N"/>
</dbReference>
<organism evidence="10 11">
    <name type="scientific">Streptomyces laurentii</name>
    <dbReference type="NCBI Taxonomy" id="39478"/>
    <lineage>
        <taxon>Bacteria</taxon>
        <taxon>Bacillati</taxon>
        <taxon>Actinomycetota</taxon>
        <taxon>Actinomycetes</taxon>
        <taxon>Kitasatosporales</taxon>
        <taxon>Streptomycetaceae</taxon>
        <taxon>Streptomyces</taxon>
    </lineage>
</organism>
<feature type="binding site" evidence="7">
    <location>
        <position position="537"/>
    </location>
    <ligand>
        <name>substrate</name>
    </ligand>
</feature>
<dbReference type="Gene3D" id="3.20.20.70">
    <property type="entry name" value="Aldolase class I"/>
    <property type="match status" value="1"/>
</dbReference>
<dbReference type="SUPFAM" id="SSF51445">
    <property type="entry name" value="(Trans)glycosidases"/>
    <property type="match status" value="1"/>
</dbReference>
<dbReference type="InterPro" id="IPR031705">
    <property type="entry name" value="Glyco_hydro_36_C"/>
</dbReference>
<dbReference type="InterPro" id="IPR038417">
    <property type="entry name" value="Alpga-gal_N_sf"/>
</dbReference>
<evidence type="ECO:0000259" key="9">
    <source>
        <dbReference type="Pfam" id="PF16875"/>
    </source>
</evidence>
<feature type="domain" description="Glycosyl hydrolase family 36 C-terminal" evidence="8">
    <location>
        <begin position="658"/>
        <end position="734"/>
    </location>
</feature>
<keyword evidence="4 5" id="KW-0326">Glycosidase</keyword>
<dbReference type="InterPro" id="IPR013785">
    <property type="entry name" value="Aldolase_TIM"/>
</dbReference>
<evidence type="ECO:0000256" key="7">
    <source>
        <dbReference type="PIRSR" id="PIRSR005536-2"/>
    </source>
</evidence>
<proteinExistence type="inferred from homology"/>
<feature type="active site" description="Nucleophile" evidence="6">
    <location>
        <position position="491"/>
    </location>
</feature>
<dbReference type="InterPro" id="IPR002252">
    <property type="entry name" value="Glyco_hydro_36"/>
</dbReference>
<dbReference type="GO" id="GO:0004557">
    <property type="term" value="F:alpha-galactosidase activity"/>
    <property type="evidence" value="ECO:0007669"/>
    <property type="project" value="UniProtKB-UniRule"/>
</dbReference>
<dbReference type="Gene3D" id="2.60.40.1180">
    <property type="entry name" value="Golgi alpha-mannosidase II"/>
    <property type="match status" value="1"/>
</dbReference>
<evidence type="ECO:0000256" key="1">
    <source>
        <dbReference type="ARBA" id="ARBA00001255"/>
    </source>
</evidence>
<dbReference type="InterPro" id="IPR017853">
    <property type="entry name" value="GH"/>
</dbReference>
<feature type="binding site" evidence="7">
    <location>
        <begin position="489"/>
        <end position="493"/>
    </location>
    <ligand>
        <name>substrate</name>
    </ligand>
</feature>
<evidence type="ECO:0000256" key="2">
    <source>
        <dbReference type="ARBA" id="ARBA00012755"/>
    </source>
</evidence>
<dbReference type="Pfam" id="PF16874">
    <property type="entry name" value="Glyco_hydro_36C"/>
    <property type="match status" value="1"/>
</dbReference>
<evidence type="ECO:0000256" key="3">
    <source>
        <dbReference type="ARBA" id="ARBA00022801"/>
    </source>
</evidence>
<keyword evidence="3 5" id="KW-0378">Hydrolase</keyword>
<dbReference type="EC" id="3.2.1.22" evidence="2 5"/>
<reference evidence="10 11" key="1">
    <citation type="journal article" date="2016" name="Genome Announc.">
        <title>Complete Genome Sequence of Thiostrepton-Producing Streptomyces laurentii ATCC 31255.</title>
        <authorList>
            <person name="Doi K."/>
            <person name="Fujino Y."/>
            <person name="Nagayoshi Y."/>
            <person name="Ohshima T."/>
            <person name="Ogata S."/>
        </authorList>
    </citation>
    <scope>NUCLEOTIDE SEQUENCE [LARGE SCALE GENOMIC DNA]</scope>
    <source>
        <strain evidence="10 11">ATCC 31255</strain>
    </source>
</reference>
<dbReference type="Pfam" id="PF16875">
    <property type="entry name" value="Glyco_hydro_36N"/>
    <property type="match status" value="1"/>
</dbReference>
<feature type="binding site" evidence="7">
    <location>
        <begin position="379"/>
        <end position="380"/>
    </location>
    <ligand>
        <name>substrate</name>
    </ligand>
</feature>